<dbReference type="SUPFAM" id="SSF50156">
    <property type="entry name" value="PDZ domain-like"/>
    <property type="match status" value="1"/>
</dbReference>
<evidence type="ECO:0000313" key="3">
    <source>
        <dbReference type="EMBL" id="GGA85177.1"/>
    </source>
</evidence>
<dbReference type="Gene3D" id="3.30.530.20">
    <property type="match status" value="1"/>
</dbReference>
<feature type="domain" description="PDZ" evidence="2">
    <location>
        <begin position="130"/>
        <end position="216"/>
    </location>
</feature>
<protein>
    <recommendedName>
        <fullName evidence="2">PDZ domain-containing protein</fullName>
    </recommendedName>
</protein>
<dbReference type="CDD" id="cd07814">
    <property type="entry name" value="SRPBCC_CalC_Aha1-like"/>
    <property type="match status" value="1"/>
</dbReference>
<accession>A0A916S628</accession>
<dbReference type="SMART" id="SM00228">
    <property type="entry name" value="PDZ"/>
    <property type="match status" value="1"/>
</dbReference>
<evidence type="ECO:0000259" key="2">
    <source>
        <dbReference type="PROSITE" id="PS50106"/>
    </source>
</evidence>
<reference evidence="3" key="1">
    <citation type="journal article" date="2014" name="Int. J. Syst. Evol. Microbiol.">
        <title>Complete genome sequence of Corynebacterium casei LMG S-19264T (=DSM 44701T), isolated from a smear-ripened cheese.</title>
        <authorList>
            <consortium name="US DOE Joint Genome Institute (JGI-PGF)"/>
            <person name="Walter F."/>
            <person name="Albersmeier A."/>
            <person name="Kalinowski J."/>
            <person name="Ruckert C."/>
        </authorList>
    </citation>
    <scope>NUCLEOTIDE SEQUENCE</scope>
    <source>
        <strain evidence="3">CGMCC 1.12408</strain>
    </source>
</reference>
<dbReference type="EMBL" id="BMEY01000018">
    <property type="protein sequence ID" value="GGA85177.1"/>
    <property type="molecule type" value="Genomic_DNA"/>
</dbReference>
<dbReference type="InterPro" id="IPR013538">
    <property type="entry name" value="ASHA1/2-like_C"/>
</dbReference>
<sequence>MIKVKDSVSREIIVKAAIQKVWDALTKEEHLNRWYTKEAKVDFRIGGKGFLNHGWGATSEGIYTEIEPLKRFVMQSQDGDFQTITELEEVDNGIRVRITYHAPFINEMDAVAKENMLFGTGQFLGNLKSVYEANQDQRNRFWRVWIGISHSSNEEIPGTKVQAVKEGTSADKAGLLPGDIIIKMDQDRVTGYQSFEQLLNAKDSSSTVTLTILRGKEEVSMECPLDAYPVPY</sequence>
<comment type="caution">
    <text evidence="3">The sequence shown here is derived from an EMBL/GenBank/DDBJ whole genome shotgun (WGS) entry which is preliminary data.</text>
</comment>
<dbReference type="PROSITE" id="PS50106">
    <property type="entry name" value="PDZ"/>
    <property type="match status" value="1"/>
</dbReference>
<dbReference type="Proteomes" id="UP000613512">
    <property type="component" value="Unassembled WGS sequence"/>
</dbReference>
<evidence type="ECO:0000313" key="4">
    <source>
        <dbReference type="Proteomes" id="UP000613512"/>
    </source>
</evidence>
<evidence type="ECO:0000256" key="1">
    <source>
        <dbReference type="ARBA" id="ARBA00006817"/>
    </source>
</evidence>
<name>A0A916S628_9BACI</name>
<keyword evidence="4" id="KW-1185">Reference proteome</keyword>
<organism evidence="3 4">
    <name type="scientific">Ornithinibacillus halotolerans</name>
    <dbReference type="NCBI Taxonomy" id="1274357"/>
    <lineage>
        <taxon>Bacteria</taxon>
        <taxon>Bacillati</taxon>
        <taxon>Bacillota</taxon>
        <taxon>Bacilli</taxon>
        <taxon>Bacillales</taxon>
        <taxon>Bacillaceae</taxon>
        <taxon>Ornithinibacillus</taxon>
    </lineage>
</organism>
<dbReference type="InterPro" id="IPR036034">
    <property type="entry name" value="PDZ_sf"/>
</dbReference>
<dbReference type="AlphaFoldDB" id="A0A916S628"/>
<dbReference type="Gene3D" id="2.30.42.10">
    <property type="match status" value="1"/>
</dbReference>
<gene>
    <name evidence="3" type="ORF">GCM10008025_30270</name>
</gene>
<comment type="similarity">
    <text evidence="1">Belongs to the AHA1 family.</text>
</comment>
<dbReference type="RefSeq" id="WP_188385518.1">
    <property type="nucleotide sequence ID" value="NZ_BMEY01000018.1"/>
</dbReference>
<dbReference type="Pfam" id="PF13180">
    <property type="entry name" value="PDZ_2"/>
    <property type="match status" value="1"/>
</dbReference>
<proteinExistence type="inferred from homology"/>
<dbReference type="InterPro" id="IPR023393">
    <property type="entry name" value="START-like_dom_sf"/>
</dbReference>
<dbReference type="Pfam" id="PF08327">
    <property type="entry name" value="AHSA1"/>
    <property type="match status" value="1"/>
</dbReference>
<dbReference type="SUPFAM" id="SSF55961">
    <property type="entry name" value="Bet v1-like"/>
    <property type="match status" value="1"/>
</dbReference>
<dbReference type="InterPro" id="IPR001478">
    <property type="entry name" value="PDZ"/>
</dbReference>
<reference evidence="3" key="2">
    <citation type="submission" date="2020-09" db="EMBL/GenBank/DDBJ databases">
        <authorList>
            <person name="Sun Q."/>
            <person name="Zhou Y."/>
        </authorList>
    </citation>
    <scope>NUCLEOTIDE SEQUENCE</scope>
    <source>
        <strain evidence="3">CGMCC 1.12408</strain>
    </source>
</reference>